<keyword evidence="7" id="KW-1133">Transmembrane helix</keyword>
<evidence type="ECO:0000256" key="7">
    <source>
        <dbReference type="SAM" id="Phobius"/>
    </source>
</evidence>
<dbReference type="GO" id="GO:0016020">
    <property type="term" value="C:membrane"/>
    <property type="evidence" value="ECO:0007669"/>
    <property type="project" value="InterPro"/>
</dbReference>
<proteinExistence type="predicted"/>
<dbReference type="Proteomes" id="UP001153269">
    <property type="component" value="Unassembled WGS sequence"/>
</dbReference>
<comment type="caution">
    <text evidence="9">The sequence shown here is derived from an EMBL/GenBank/DDBJ whole genome shotgun (WGS) entry which is preliminary data.</text>
</comment>
<dbReference type="EMBL" id="CADEAL010000179">
    <property type="protein sequence ID" value="CAB1415886.1"/>
    <property type="molecule type" value="Genomic_DNA"/>
</dbReference>
<dbReference type="PROSITE" id="PS00683">
    <property type="entry name" value="RHODANESE_2"/>
    <property type="match status" value="1"/>
</dbReference>
<keyword evidence="3" id="KW-0677">Repeat</keyword>
<feature type="domain" description="Rhodanese" evidence="8">
    <location>
        <begin position="18"/>
        <end position="137"/>
    </location>
</feature>
<dbReference type="PROSITE" id="PS01355">
    <property type="entry name" value="HEMATOPO_REC_S_F1"/>
    <property type="match status" value="1"/>
</dbReference>
<dbReference type="PROSITE" id="PS50206">
    <property type="entry name" value="RHODANESE_3"/>
    <property type="match status" value="2"/>
</dbReference>
<reference evidence="9" key="1">
    <citation type="submission" date="2020-03" db="EMBL/GenBank/DDBJ databases">
        <authorList>
            <person name="Weist P."/>
        </authorList>
    </citation>
    <scope>NUCLEOTIDE SEQUENCE</scope>
</reference>
<organism evidence="9 10">
    <name type="scientific">Pleuronectes platessa</name>
    <name type="common">European plaice</name>
    <dbReference type="NCBI Taxonomy" id="8262"/>
    <lineage>
        <taxon>Eukaryota</taxon>
        <taxon>Metazoa</taxon>
        <taxon>Chordata</taxon>
        <taxon>Craniata</taxon>
        <taxon>Vertebrata</taxon>
        <taxon>Euteleostomi</taxon>
        <taxon>Actinopterygii</taxon>
        <taxon>Neopterygii</taxon>
        <taxon>Teleostei</taxon>
        <taxon>Neoteleostei</taxon>
        <taxon>Acanthomorphata</taxon>
        <taxon>Carangaria</taxon>
        <taxon>Pleuronectiformes</taxon>
        <taxon>Pleuronectoidei</taxon>
        <taxon>Pleuronectidae</taxon>
        <taxon>Pleuronectes</taxon>
    </lineage>
</organism>
<feature type="transmembrane region" description="Helical" evidence="7">
    <location>
        <begin position="589"/>
        <end position="612"/>
    </location>
</feature>
<evidence type="ECO:0000256" key="1">
    <source>
        <dbReference type="ARBA" id="ARBA00004173"/>
    </source>
</evidence>
<accession>A0A9N7TNV7</accession>
<keyword evidence="2 5" id="KW-0808">Transferase</keyword>
<keyword evidence="10" id="KW-1185">Reference proteome</keyword>
<comment type="subcellular location">
    <subcellularLocation>
        <location evidence="1">Mitochondrion</location>
    </subcellularLocation>
</comment>
<dbReference type="FunFam" id="3.40.250.10:FF:000008">
    <property type="entry name" value="Sulfurtransferase"/>
    <property type="match status" value="1"/>
</dbReference>
<feature type="compositionally biased region" description="Low complexity" evidence="6">
    <location>
        <begin position="914"/>
        <end position="926"/>
    </location>
</feature>
<dbReference type="SUPFAM" id="SSF52821">
    <property type="entry name" value="Rhodanese/Cell cycle control phosphatase"/>
    <property type="match status" value="2"/>
</dbReference>
<dbReference type="GO" id="GO:0005739">
    <property type="term" value="C:mitochondrion"/>
    <property type="evidence" value="ECO:0007669"/>
    <property type="project" value="UniProtKB-SubCell"/>
</dbReference>
<dbReference type="Pfam" id="PF00581">
    <property type="entry name" value="Rhodanese"/>
    <property type="match status" value="2"/>
</dbReference>
<dbReference type="GO" id="GO:0004792">
    <property type="term" value="F:thiosulfate-cyanide sulfurtransferase activity"/>
    <property type="evidence" value="ECO:0007669"/>
    <property type="project" value="InterPro"/>
</dbReference>
<dbReference type="InterPro" id="IPR045078">
    <property type="entry name" value="TST/MPST-like"/>
</dbReference>
<feature type="region of interest" description="Disordered" evidence="6">
    <location>
        <begin position="331"/>
        <end position="351"/>
    </location>
</feature>
<dbReference type="InterPro" id="IPR040951">
    <property type="entry name" value="IL2RB_N1"/>
</dbReference>
<dbReference type="Gene3D" id="3.40.250.10">
    <property type="entry name" value="Rhodanese-like domain"/>
    <property type="match status" value="2"/>
</dbReference>
<name>A0A9N7TNV7_PLEPL</name>
<dbReference type="SMART" id="SM00450">
    <property type="entry name" value="RHOD"/>
    <property type="match status" value="2"/>
</dbReference>
<dbReference type="CDD" id="cd01448">
    <property type="entry name" value="TST_Repeat_1"/>
    <property type="match status" value="1"/>
</dbReference>
<evidence type="ECO:0000313" key="9">
    <source>
        <dbReference type="EMBL" id="CAB1415886.1"/>
    </source>
</evidence>
<sequence>MARQALVTSKWLAEAVGAQGKVRILDASWYLPKLRRSARSEFERRHIAGASFFDIDQCCDRTSPLDHMLPPEKLFADYVGNLGIENDTHVVVYDASEFGAFSAPRVWWMFRVFGHRAVSLLNGGLRNWELDGRPVSGKYRRPEPSEFKASLNRTWVKTYEDMLENLDTKEFQVVDARPLGRFRGLDPEPRDNTEPGHIPGSICVPFNSFLSTSGHFLPKEQLQTVFGRAGIDLARPLCILCGSGVTACHVALAAHECGNPEASVYDGGWSEWYTRAAPEHVTTFHFLSWKPDKQHEEERPGPLSRLFQSEGVAVLSWSLLGVRWNEASTVKQRHRQNEKEEPVSCRPEQSHTTIPGVLSVRTEDCPKQPDQNLTCHTDYNHSITCVWNSAYEHREALCTLHAKRLTDDASRAYNASCNLEPAHVSGPALRKCTLDFKTNYTFLSFHILSINLECAPAKQILTICFKPSCHIKLHPPGEPGINGTTASWISEVEKHPRIEVYTGQLQWKRWDQSWSDPSVQTKQTKSKSCGLNCTAQLDDELLTLGEKHEARVRVKPDKTMSLWSEWSPTASWVSPVGITRPPSQLISSLTGGILAVIIGGAALASILAVILFRTEKASWVYEKMRGPDPGKSFLKDVNFQNWLSPHLANESFLSSRKVEDISSVEVVSSVAAATLCSKEVALLAKMRSESLCQLTSSIFLNPSYSHLCPPPPFPLPSACDAPHSLGDGKNAEQVREEERMKELEMLLLLSKGNSSSEPLPVVSDYEKVEKLQVEGLRLQRLDSGMCSGEEVSQESLEADNINANKSHDKAPEENKGGIGPVDFQKLFGVSGSAFGKGSIQVCSDYEQVQRLQPESPELPSQDSGVSSGGEERASHDESLEDEDKSSESTHFLFPPPLASSALPRSGISFPQQFSGLSPSPSLRPSGDGYMPAKQEPC</sequence>
<dbReference type="Pfam" id="PF18707">
    <property type="entry name" value="IL2RB_N1"/>
    <property type="match status" value="1"/>
</dbReference>
<dbReference type="CDD" id="cd01449">
    <property type="entry name" value="TST_Repeat_2"/>
    <property type="match status" value="1"/>
</dbReference>
<dbReference type="InterPro" id="IPR036873">
    <property type="entry name" value="Rhodanese-like_dom_sf"/>
</dbReference>
<dbReference type="InterPro" id="IPR001763">
    <property type="entry name" value="Rhodanese-like_dom"/>
</dbReference>
<dbReference type="InterPro" id="IPR013783">
    <property type="entry name" value="Ig-like_fold"/>
</dbReference>
<dbReference type="InterPro" id="IPR001307">
    <property type="entry name" value="Thiosulphate_STrfase_CS"/>
</dbReference>
<dbReference type="Gene3D" id="2.60.40.10">
    <property type="entry name" value="Immunoglobulins"/>
    <property type="match status" value="2"/>
</dbReference>
<keyword evidence="7" id="KW-0812">Transmembrane</keyword>
<evidence type="ECO:0000256" key="4">
    <source>
        <dbReference type="ARBA" id="ARBA00023128"/>
    </source>
</evidence>
<dbReference type="AlphaFoldDB" id="A0A9N7TNV7"/>
<dbReference type="PANTHER" id="PTHR11364">
    <property type="entry name" value="THIOSULFATE SULFERTANSFERASE"/>
    <property type="match status" value="1"/>
</dbReference>
<protein>
    <recommendedName>
        <fullName evidence="5">Sulfurtransferase</fullName>
    </recommendedName>
</protein>
<dbReference type="InterPro" id="IPR003531">
    <property type="entry name" value="Hempt_rcpt_S_F1_CS"/>
</dbReference>
<evidence type="ECO:0000256" key="6">
    <source>
        <dbReference type="SAM" id="MobiDB-lite"/>
    </source>
</evidence>
<feature type="domain" description="Rhodanese" evidence="8">
    <location>
        <begin position="167"/>
        <end position="281"/>
    </location>
</feature>
<gene>
    <name evidence="9" type="ORF">PLEPLA_LOCUS3605</name>
</gene>
<evidence type="ECO:0000256" key="5">
    <source>
        <dbReference type="RuleBase" id="RU000507"/>
    </source>
</evidence>
<evidence type="ECO:0000256" key="3">
    <source>
        <dbReference type="ARBA" id="ARBA00022737"/>
    </source>
</evidence>
<evidence type="ECO:0000256" key="2">
    <source>
        <dbReference type="ARBA" id="ARBA00022679"/>
    </source>
</evidence>
<dbReference type="FunFam" id="3.40.250.10:FF:000001">
    <property type="entry name" value="Sulfurtransferase"/>
    <property type="match status" value="1"/>
</dbReference>
<evidence type="ECO:0000259" key="8">
    <source>
        <dbReference type="PROSITE" id="PS50206"/>
    </source>
</evidence>
<dbReference type="PANTHER" id="PTHR11364:SF27">
    <property type="entry name" value="SULFURTRANSFERASE"/>
    <property type="match status" value="1"/>
</dbReference>
<evidence type="ECO:0000313" key="10">
    <source>
        <dbReference type="Proteomes" id="UP001153269"/>
    </source>
</evidence>
<dbReference type="GO" id="GO:0004896">
    <property type="term" value="F:cytokine receptor activity"/>
    <property type="evidence" value="ECO:0007669"/>
    <property type="project" value="InterPro"/>
</dbReference>
<feature type="region of interest" description="Disordered" evidence="6">
    <location>
        <begin position="849"/>
        <end position="937"/>
    </location>
</feature>
<keyword evidence="4" id="KW-0496">Mitochondrion</keyword>
<keyword evidence="7" id="KW-0472">Membrane</keyword>